<evidence type="ECO:0000256" key="3">
    <source>
        <dbReference type="ARBA" id="ARBA00004679"/>
    </source>
</evidence>
<evidence type="ECO:0000256" key="2">
    <source>
        <dbReference type="ARBA" id="ARBA00004496"/>
    </source>
</evidence>
<evidence type="ECO:0000256" key="12">
    <source>
        <dbReference type="ARBA" id="ARBA00022842"/>
    </source>
</evidence>
<evidence type="ECO:0000313" key="17">
    <source>
        <dbReference type="EMBL" id="CDH43099.1"/>
    </source>
</evidence>
<keyword evidence="11" id="KW-0067">ATP-binding</keyword>
<protein>
    <recommendedName>
        <fullName evidence="4">6-phosphofructokinase</fullName>
        <ecNumber evidence="4">2.7.1.11</ecNumber>
    </recommendedName>
</protein>
<evidence type="ECO:0000259" key="16">
    <source>
        <dbReference type="Pfam" id="PF00365"/>
    </source>
</evidence>
<evidence type="ECO:0000313" key="18">
    <source>
        <dbReference type="Proteomes" id="UP000019184"/>
    </source>
</evidence>
<feature type="domain" description="Phosphofructokinase" evidence="16">
    <location>
        <begin position="8"/>
        <end position="313"/>
    </location>
</feature>
<dbReference type="UniPathway" id="UPA00109">
    <property type="reaction ID" value="UER00182"/>
</dbReference>
<dbReference type="Gene3D" id="3.40.50.450">
    <property type="match status" value="2"/>
</dbReference>
<feature type="domain" description="Phosphofructokinase" evidence="16">
    <location>
        <begin position="394"/>
        <end position="679"/>
    </location>
</feature>
<dbReference type="PIRSF" id="PIRSF000533">
    <property type="entry name" value="ATP_PFK_euk"/>
    <property type="match status" value="1"/>
</dbReference>
<dbReference type="InterPro" id="IPR015912">
    <property type="entry name" value="Phosphofructokinase_CS"/>
</dbReference>
<reference evidence="17 18" key="1">
    <citation type="journal article" date="2014" name="ISME J.">
        <title>Candidatus Competibacter-lineage genomes retrieved from metagenomes reveal functional metabolic diversity.</title>
        <authorList>
            <person name="McIlroy S.J."/>
            <person name="Albertsen M."/>
            <person name="Andresen E.K."/>
            <person name="Saunders A.M."/>
            <person name="Kristiansen R."/>
            <person name="Stokholm-Bjerregaard M."/>
            <person name="Nielsen K.L."/>
            <person name="Nielsen P.H."/>
        </authorList>
    </citation>
    <scope>NUCLEOTIDE SEQUENCE [LARGE SCALE GENOMIC DNA]</scope>
    <source>
        <strain evidence="17 18">Run_B_J11</strain>
    </source>
</reference>
<dbReference type="OrthoDB" id="9802503at2"/>
<comment type="catalytic activity">
    <reaction evidence="15">
        <text>beta-D-fructose 6-phosphate + ATP = beta-D-fructose 1,6-bisphosphate + ADP + H(+)</text>
        <dbReference type="Rhea" id="RHEA:16109"/>
        <dbReference type="ChEBI" id="CHEBI:15378"/>
        <dbReference type="ChEBI" id="CHEBI:30616"/>
        <dbReference type="ChEBI" id="CHEBI:32966"/>
        <dbReference type="ChEBI" id="CHEBI:57634"/>
        <dbReference type="ChEBI" id="CHEBI:456216"/>
        <dbReference type="EC" id="2.7.1.11"/>
    </reaction>
</comment>
<gene>
    <name evidence="17" type="primary">pfkA</name>
    <name evidence="17" type="ORF">BN874_1010006</name>
</gene>
<dbReference type="EC" id="2.7.1.11" evidence="4"/>
<dbReference type="Pfam" id="PF00365">
    <property type="entry name" value="PFK"/>
    <property type="match status" value="2"/>
</dbReference>
<dbReference type="RefSeq" id="WP_034430021.1">
    <property type="nucleotide sequence ID" value="NZ_CBTK010000004.1"/>
</dbReference>
<keyword evidence="7 17" id="KW-0808">Transferase</keyword>
<organism evidence="17 18">
    <name type="scientific">Candidatus Contendobacter odensis Run_B_J11</name>
    <dbReference type="NCBI Taxonomy" id="1400861"/>
    <lineage>
        <taxon>Bacteria</taxon>
        <taxon>Pseudomonadati</taxon>
        <taxon>Pseudomonadota</taxon>
        <taxon>Gammaproteobacteria</taxon>
        <taxon>Candidatus Competibacteraceae</taxon>
        <taxon>Candidatus Contendibacter</taxon>
    </lineage>
</organism>
<dbReference type="GO" id="GO:0061621">
    <property type="term" value="P:canonical glycolysis"/>
    <property type="evidence" value="ECO:0007669"/>
    <property type="project" value="TreeGrafter"/>
</dbReference>
<keyword evidence="6" id="KW-0021">Allosteric enzyme</keyword>
<dbReference type="InterPro" id="IPR035966">
    <property type="entry name" value="PKF_sf"/>
</dbReference>
<dbReference type="AlphaFoldDB" id="A0A7U7G7I0"/>
<dbReference type="InterPro" id="IPR009161">
    <property type="entry name" value="6-Pfructokinase_euk"/>
</dbReference>
<dbReference type="SUPFAM" id="SSF53784">
    <property type="entry name" value="Phosphofructokinase"/>
    <property type="match status" value="2"/>
</dbReference>
<evidence type="ECO:0000256" key="10">
    <source>
        <dbReference type="ARBA" id="ARBA00022777"/>
    </source>
</evidence>
<dbReference type="Gene3D" id="3.40.50.460">
    <property type="entry name" value="Phosphofructokinase domain"/>
    <property type="match status" value="2"/>
</dbReference>
<name>A0A7U7G7I0_9GAMM</name>
<keyword evidence="9" id="KW-0547">Nucleotide-binding</keyword>
<dbReference type="PANTHER" id="PTHR13697">
    <property type="entry name" value="PHOSPHOFRUCTOKINASE"/>
    <property type="match status" value="1"/>
</dbReference>
<comment type="pathway">
    <text evidence="3">Carbohydrate degradation; glycolysis; D-glyceraldehyde 3-phosphate and glycerone phosphate from D-glucose: step 3/4.</text>
</comment>
<keyword evidence="12" id="KW-0460">Magnesium</keyword>
<evidence type="ECO:0000256" key="1">
    <source>
        <dbReference type="ARBA" id="ARBA00001946"/>
    </source>
</evidence>
<keyword evidence="8" id="KW-0479">Metal-binding</keyword>
<keyword evidence="13" id="KW-0324">Glycolysis</keyword>
<sequence length="747" mass="81763">MTSNSPKRIGVLTSGGDAQGMNAAVRAVVRTGLHMGAAVYAVYEGYQGMVDGGDRIRPQSWDDVGSILHRGGTIIGTARCAAFRERAGRRRAALNLIRHGIDRLVIIGGDGSLSGADEFRREWPDLVAELHQNDEIDEQTAQRHPALMIAGLVGSIDNDMVGTDMTIGADSALHRIIEAIDAIASTAASHQRSFVVEVMGRHCGYLALMSAIAGGTDYVLIPENPPSEGWEERMCELLRNGRAAGRRDSIVVVAEGAHDRAGHPISCDYVRQVLEERLGEDTRVTILGHVQRGGTPSAFDRWMSTLLGYTAVEEVLSATPDTEPQLIGIRYNRIRRVPLMQCVELTRAVARMIAEQNYAKAMELRGGSFTEMFEIFKAMAEASPSVTPPTRPRRLAIIHAGGLAPGMNPAVRAAVRFGLDRGYTLLGVRGSFEGLIAGRIEELTWGDVEGWTALGGSELGTSRNIPTVEQLYAVARAIENHRIDGLLIIGGWMAYKAAHTLYSERDRYPAFKIPMICLPATIDNNVPGSELSIGADTAINAIVEALDRIKQSAMAARRCFVVETMGRYCGYLALMSGLAGGAERVYLHEEGVTLKDLQAEVEHMVESFHDGRRLYLTIRNERANPHYTTDFMCALFEEEGRDLFDVRNAVLGHIQQGGNPSPYDRILATRLAAHCINFLIEQLERGTTEGAFIGLVEGKVTVFPLSRMAEMVDWTYRRPKEQWWLELRPVVTAMAQSRGAAEAPGAT</sequence>
<dbReference type="GO" id="GO:0016208">
    <property type="term" value="F:AMP binding"/>
    <property type="evidence" value="ECO:0007669"/>
    <property type="project" value="TreeGrafter"/>
</dbReference>
<dbReference type="PROSITE" id="PS00433">
    <property type="entry name" value="PHOSPHOFRUCTOKINASE"/>
    <property type="match status" value="2"/>
</dbReference>
<dbReference type="Proteomes" id="UP000019184">
    <property type="component" value="Unassembled WGS sequence"/>
</dbReference>
<keyword evidence="5" id="KW-0963">Cytoplasm</keyword>
<comment type="similarity">
    <text evidence="14">Belongs to the phosphofructokinase type A (PFKA) family.</text>
</comment>
<dbReference type="GO" id="GO:0003872">
    <property type="term" value="F:6-phosphofructokinase activity"/>
    <property type="evidence" value="ECO:0007669"/>
    <property type="project" value="UniProtKB-EC"/>
</dbReference>
<evidence type="ECO:0000256" key="7">
    <source>
        <dbReference type="ARBA" id="ARBA00022679"/>
    </source>
</evidence>
<evidence type="ECO:0000256" key="9">
    <source>
        <dbReference type="ARBA" id="ARBA00022741"/>
    </source>
</evidence>
<dbReference type="GO" id="GO:0042802">
    <property type="term" value="F:identical protein binding"/>
    <property type="evidence" value="ECO:0007669"/>
    <property type="project" value="TreeGrafter"/>
</dbReference>
<comment type="cofactor">
    <cofactor evidence="1">
        <name>Mg(2+)</name>
        <dbReference type="ChEBI" id="CHEBI:18420"/>
    </cofactor>
</comment>
<evidence type="ECO:0000256" key="15">
    <source>
        <dbReference type="ARBA" id="ARBA00048070"/>
    </source>
</evidence>
<dbReference type="GO" id="GO:0006002">
    <property type="term" value="P:fructose 6-phosphate metabolic process"/>
    <property type="evidence" value="ECO:0007669"/>
    <property type="project" value="InterPro"/>
</dbReference>
<evidence type="ECO:0000256" key="13">
    <source>
        <dbReference type="ARBA" id="ARBA00023152"/>
    </source>
</evidence>
<accession>A0A7U7G7I0</accession>
<dbReference type="PRINTS" id="PR00476">
    <property type="entry name" value="PHFRCTKINASE"/>
</dbReference>
<dbReference type="FunFam" id="3.40.50.460:FF:000008">
    <property type="entry name" value="ATP-dependent 6-phosphofructokinase"/>
    <property type="match status" value="1"/>
</dbReference>
<evidence type="ECO:0000256" key="5">
    <source>
        <dbReference type="ARBA" id="ARBA00022490"/>
    </source>
</evidence>
<proteinExistence type="inferred from homology"/>
<evidence type="ECO:0000256" key="11">
    <source>
        <dbReference type="ARBA" id="ARBA00022840"/>
    </source>
</evidence>
<evidence type="ECO:0000256" key="14">
    <source>
        <dbReference type="ARBA" id="ARBA00038478"/>
    </source>
</evidence>
<dbReference type="EMBL" id="CBTK010000004">
    <property type="protein sequence ID" value="CDH43099.1"/>
    <property type="molecule type" value="Genomic_DNA"/>
</dbReference>
<comment type="caution">
    <text evidence="17">The sequence shown here is derived from an EMBL/GenBank/DDBJ whole genome shotgun (WGS) entry which is preliminary data.</text>
</comment>
<comment type="subcellular location">
    <subcellularLocation>
        <location evidence="2">Cytoplasm</location>
    </subcellularLocation>
</comment>
<dbReference type="GO" id="GO:0005524">
    <property type="term" value="F:ATP binding"/>
    <property type="evidence" value="ECO:0007669"/>
    <property type="project" value="UniProtKB-KW"/>
</dbReference>
<dbReference type="NCBIfam" id="TIGR02478">
    <property type="entry name" value="6PF1K_euk"/>
    <property type="match status" value="1"/>
</dbReference>
<dbReference type="GO" id="GO:0070095">
    <property type="term" value="F:fructose-6-phosphate binding"/>
    <property type="evidence" value="ECO:0007669"/>
    <property type="project" value="TreeGrafter"/>
</dbReference>
<dbReference type="PANTHER" id="PTHR13697:SF4">
    <property type="entry name" value="ATP-DEPENDENT 6-PHOSPHOFRUCTOKINASE"/>
    <property type="match status" value="1"/>
</dbReference>
<dbReference type="GO" id="GO:0005945">
    <property type="term" value="C:6-phosphofructokinase complex"/>
    <property type="evidence" value="ECO:0007669"/>
    <property type="project" value="TreeGrafter"/>
</dbReference>
<dbReference type="GO" id="GO:0048029">
    <property type="term" value="F:monosaccharide binding"/>
    <property type="evidence" value="ECO:0007669"/>
    <property type="project" value="TreeGrafter"/>
</dbReference>
<keyword evidence="10" id="KW-0418">Kinase</keyword>
<evidence type="ECO:0000256" key="8">
    <source>
        <dbReference type="ARBA" id="ARBA00022723"/>
    </source>
</evidence>
<evidence type="ECO:0000256" key="6">
    <source>
        <dbReference type="ARBA" id="ARBA00022533"/>
    </source>
</evidence>
<keyword evidence="18" id="KW-1185">Reference proteome</keyword>
<dbReference type="GO" id="GO:0030388">
    <property type="term" value="P:fructose 1,6-bisphosphate metabolic process"/>
    <property type="evidence" value="ECO:0007669"/>
    <property type="project" value="TreeGrafter"/>
</dbReference>
<evidence type="ECO:0000256" key="4">
    <source>
        <dbReference type="ARBA" id="ARBA00012055"/>
    </source>
</evidence>
<dbReference type="FunFam" id="3.40.50.460:FF:000007">
    <property type="entry name" value="ATP-dependent 6-phosphofructokinase"/>
    <property type="match status" value="1"/>
</dbReference>
<dbReference type="InterPro" id="IPR022953">
    <property type="entry name" value="ATP_PFK"/>
</dbReference>
<dbReference type="GO" id="GO:0046872">
    <property type="term" value="F:metal ion binding"/>
    <property type="evidence" value="ECO:0007669"/>
    <property type="project" value="UniProtKB-KW"/>
</dbReference>
<dbReference type="InterPro" id="IPR000023">
    <property type="entry name" value="Phosphofructokinase_dom"/>
</dbReference>